<dbReference type="SUPFAM" id="SSF48452">
    <property type="entry name" value="TPR-like"/>
    <property type="match status" value="1"/>
</dbReference>
<feature type="signal peptide" evidence="7">
    <location>
        <begin position="1"/>
        <end position="23"/>
    </location>
</feature>
<dbReference type="PROSITE" id="PS50005">
    <property type="entry name" value="TPR"/>
    <property type="match status" value="1"/>
</dbReference>
<evidence type="ECO:0000256" key="7">
    <source>
        <dbReference type="SAM" id="SignalP"/>
    </source>
</evidence>
<dbReference type="Proteomes" id="UP000831390">
    <property type="component" value="Chromosome"/>
</dbReference>
<dbReference type="InterPro" id="IPR012338">
    <property type="entry name" value="Beta-lactam/transpept-like"/>
</dbReference>
<feature type="domain" description="Beta-lactamase-related" evidence="8">
    <location>
        <begin position="47"/>
        <end position="363"/>
    </location>
</feature>
<keyword evidence="4 6" id="KW-0046">Antibiotic resistance</keyword>
<keyword evidence="7" id="KW-0732">Signal</keyword>
<dbReference type="InterPro" id="IPR001466">
    <property type="entry name" value="Beta-lactam-related"/>
</dbReference>
<evidence type="ECO:0000256" key="6">
    <source>
        <dbReference type="RuleBase" id="RU361140"/>
    </source>
</evidence>
<keyword evidence="10" id="KW-1185">Reference proteome</keyword>
<gene>
    <name evidence="9" type="ORF">MTP16_10395</name>
</gene>
<dbReference type="RefSeq" id="WP_243519425.1">
    <property type="nucleotide sequence ID" value="NZ_CP094534.1"/>
</dbReference>
<evidence type="ECO:0000313" key="10">
    <source>
        <dbReference type="Proteomes" id="UP000831390"/>
    </source>
</evidence>
<evidence type="ECO:0000256" key="5">
    <source>
        <dbReference type="PROSITE-ProRule" id="PRU00339"/>
    </source>
</evidence>
<dbReference type="Pfam" id="PF00144">
    <property type="entry name" value="Beta-lactamase"/>
    <property type="match status" value="1"/>
</dbReference>
<evidence type="ECO:0000313" key="9">
    <source>
        <dbReference type="EMBL" id="UOE36029.1"/>
    </source>
</evidence>
<name>A0ABY4BB82_9BACT</name>
<dbReference type="InterPro" id="IPR050491">
    <property type="entry name" value="AmpC-like"/>
</dbReference>
<dbReference type="SUPFAM" id="SSF56601">
    <property type="entry name" value="beta-lactamase/transpeptidase-like"/>
    <property type="match status" value="1"/>
</dbReference>
<dbReference type="Gene3D" id="1.25.40.10">
    <property type="entry name" value="Tetratricopeptide repeat domain"/>
    <property type="match status" value="1"/>
</dbReference>
<feature type="repeat" description="TPR" evidence="5">
    <location>
        <begin position="447"/>
        <end position="480"/>
    </location>
</feature>
<evidence type="ECO:0000256" key="1">
    <source>
        <dbReference type="ARBA" id="ARBA00001526"/>
    </source>
</evidence>
<dbReference type="InterPro" id="IPR011990">
    <property type="entry name" value="TPR-like_helical_dom_sf"/>
</dbReference>
<dbReference type="EC" id="3.5.2.6" evidence="6"/>
<evidence type="ECO:0000256" key="3">
    <source>
        <dbReference type="ARBA" id="ARBA00022801"/>
    </source>
</evidence>
<proteinExistence type="inferred from homology"/>
<evidence type="ECO:0000259" key="8">
    <source>
        <dbReference type="Pfam" id="PF00144"/>
    </source>
</evidence>
<dbReference type="InterPro" id="IPR019734">
    <property type="entry name" value="TPR_rpt"/>
</dbReference>
<evidence type="ECO:0000256" key="4">
    <source>
        <dbReference type="ARBA" id="ARBA00023251"/>
    </source>
</evidence>
<reference evidence="9 10" key="1">
    <citation type="submission" date="2022-03" db="EMBL/GenBank/DDBJ databases">
        <title>Hymenobactersp. isolated from the air.</title>
        <authorList>
            <person name="Won M."/>
            <person name="Kwon S.-W."/>
        </authorList>
    </citation>
    <scope>NUCLEOTIDE SEQUENCE [LARGE SCALE GENOMIC DNA]</scope>
    <source>
        <strain evidence="9 10">KACC 22596</strain>
    </source>
</reference>
<dbReference type="SMART" id="SM00028">
    <property type="entry name" value="TPR"/>
    <property type="match status" value="2"/>
</dbReference>
<accession>A0ABY4BB82</accession>
<feature type="chain" id="PRO_5047154189" description="Beta-lactamase" evidence="7">
    <location>
        <begin position="24"/>
        <end position="495"/>
    </location>
</feature>
<evidence type="ECO:0000256" key="2">
    <source>
        <dbReference type="ARBA" id="ARBA00007840"/>
    </source>
</evidence>
<keyword evidence="3 6" id="KW-0378">Hydrolase</keyword>
<dbReference type="PANTHER" id="PTHR46825:SF8">
    <property type="entry name" value="BETA-LACTAMASE-RELATED"/>
    <property type="match status" value="1"/>
</dbReference>
<dbReference type="InterPro" id="IPR001586">
    <property type="entry name" value="Beta-lactam_class-C_AS"/>
</dbReference>
<dbReference type="PANTHER" id="PTHR46825">
    <property type="entry name" value="D-ALANYL-D-ALANINE-CARBOXYPEPTIDASE/ENDOPEPTIDASE AMPH"/>
    <property type="match status" value="1"/>
</dbReference>
<dbReference type="PROSITE" id="PS00336">
    <property type="entry name" value="BETA_LACTAMASE_C"/>
    <property type="match status" value="1"/>
</dbReference>
<organism evidence="9 10">
    <name type="scientific">Hymenobacter monticola</name>
    <dbReference type="NCBI Taxonomy" id="1705399"/>
    <lineage>
        <taxon>Bacteria</taxon>
        <taxon>Pseudomonadati</taxon>
        <taxon>Bacteroidota</taxon>
        <taxon>Cytophagia</taxon>
        <taxon>Cytophagales</taxon>
        <taxon>Hymenobacteraceae</taxon>
        <taxon>Hymenobacter</taxon>
    </lineage>
</organism>
<dbReference type="Gene3D" id="3.40.710.10">
    <property type="entry name" value="DD-peptidase/beta-lactamase superfamily"/>
    <property type="match status" value="1"/>
</dbReference>
<keyword evidence="5" id="KW-0802">TPR repeat</keyword>
<dbReference type="EMBL" id="CP094534">
    <property type="protein sequence ID" value="UOE36029.1"/>
    <property type="molecule type" value="Genomic_DNA"/>
</dbReference>
<sequence>MTVPSFSAIAGLFACLLQLPAAAQLRPSTAAATTPAALDAAVQRIGNAFMQQPARVGLSVGIIKDGQTQFYNFGTIEKGKSPAPTQNTAYEIGSISKTFGSLLLARAVVEKRVKLTDDVRQYLPGKYPNLAFAGQPVQLLHLANTTSGLPDNVPDRSADYQRANPDSIPFLMAEALKHYSKENFLEDLRQVKLTAAPGLAPRHSNAAAQLLGYVLENVYKRPFFELVATYINKPLRLQATAQGPLPVGYNEHGTPMPRYNVATMYASGGLQYSTADMTKYLQHQINETDAAVALTHRPAWGQPDEDAVGLNWVISKTVDSQRLLDHTGGTFGFASYCALYPGLKFGIVLLSNESDRGTQGSLRAMAEEVLEAAYGTPPALVALQAELQRRSYTEAAAAVAKVKQQHPELHLTEDYVNTWGYALARQGQPKQALELFKLNVSLHPKAWNTYDSLGETYELLGDRTLAIKNYQQSLALNPDNSGAVEHLKKLAAPAN</sequence>
<comment type="similarity">
    <text evidence="2 6">Belongs to the class-C beta-lactamase family.</text>
</comment>
<comment type="catalytic activity">
    <reaction evidence="1 6">
        <text>a beta-lactam + H2O = a substituted beta-amino acid</text>
        <dbReference type="Rhea" id="RHEA:20401"/>
        <dbReference type="ChEBI" id="CHEBI:15377"/>
        <dbReference type="ChEBI" id="CHEBI:35627"/>
        <dbReference type="ChEBI" id="CHEBI:140347"/>
        <dbReference type="EC" id="3.5.2.6"/>
    </reaction>
</comment>
<protein>
    <recommendedName>
        <fullName evidence="6">Beta-lactamase</fullName>
        <ecNumber evidence="6">3.5.2.6</ecNumber>
    </recommendedName>
</protein>